<name>A0A0F8YA93_9ZZZZ</name>
<feature type="non-terminal residue" evidence="2">
    <location>
        <position position="1"/>
    </location>
</feature>
<dbReference type="AlphaFoldDB" id="A0A0F8YA93"/>
<reference evidence="2" key="1">
    <citation type="journal article" date="2015" name="Nature">
        <title>Complex archaea that bridge the gap between prokaryotes and eukaryotes.</title>
        <authorList>
            <person name="Spang A."/>
            <person name="Saw J.H."/>
            <person name="Jorgensen S.L."/>
            <person name="Zaremba-Niedzwiedzka K."/>
            <person name="Martijn J."/>
            <person name="Lind A.E."/>
            <person name="van Eijk R."/>
            <person name="Schleper C."/>
            <person name="Guy L."/>
            <person name="Ettema T.J."/>
        </authorList>
    </citation>
    <scope>NUCLEOTIDE SEQUENCE</scope>
</reference>
<evidence type="ECO:0000313" key="2">
    <source>
        <dbReference type="EMBL" id="KKK51004.1"/>
    </source>
</evidence>
<evidence type="ECO:0000256" key="1">
    <source>
        <dbReference type="SAM" id="MobiDB-lite"/>
    </source>
</evidence>
<protein>
    <submittedName>
        <fullName evidence="2">Uncharacterized protein</fullName>
    </submittedName>
</protein>
<proteinExistence type="predicted"/>
<accession>A0A0F8YA93</accession>
<dbReference type="EMBL" id="LAZR01067730">
    <property type="protein sequence ID" value="KKK51004.1"/>
    <property type="molecule type" value="Genomic_DNA"/>
</dbReference>
<feature type="non-terminal residue" evidence="2">
    <location>
        <position position="342"/>
    </location>
</feature>
<gene>
    <name evidence="2" type="ORF">LCGC14_3119350</name>
</gene>
<organism evidence="2">
    <name type="scientific">marine sediment metagenome</name>
    <dbReference type="NCBI Taxonomy" id="412755"/>
    <lineage>
        <taxon>unclassified sequences</taxon>
        <taxon>metagenomes</taxon>
        <taxon>ecological metagenomes</taxon>
    </lineage>
</organism>
<feature type="region of interest" description="Disordered" evidence="1">
    <location>
        <begin position="67"/>
        <end position="89"/>
    </location>
</feature>
<comment type="caution">
    <text evidence="2">The sequence shown here is derived from an EMBL/GenBank/DDBJ whole genome shotgun (WGS) entry which is preliminary data.</text>
</comment>
<sequence>QLEQFLATLTGEAVGFGTVTFRDFAEEVGILRDENHAELNDGIPYDEGNTASKAEVNALDDIEELQDEKKQSELESGSDFAKSRNKEETEILSIRESGKTTDGTKVTDFTQKQIDDALERGAIDGNTWIEINRQISRDIHKWRLGFQEAEGIDFETDPPKPGSLDDLIERWWNLEPVIDPFTLETDWDGFFTEKDHLKAAAIRLEDHGEVTAYFAAMGDDDTEMQANFKAAREDRDQLLDEIPAYTDGITDAQVDKKINDSEAYLRSVGSTWSVGRYLGWLYYQGEEYQTNLNAVAYWVAIGERDEVTNPERTNMIMGGLVGDEQVQANPMLVLFYPGLFHG</sequence>